<feature type="region of interest" description="Disordered" evidence="1">
    <location>
        <begin position="134"/>
        <end position="161"/>
    </location>
</feature>
<feature type="compositionally biased region" description="Basic and acidic residues" evidence="1">
    <location>
        <begin position="1"/>
        <end position="20"/>
    </location>
</feature>
<organism evidence="3 4">
    <name type="scientific">Zopfia rhizophila CBS 207.26</name>
    <dbReference type="NCBI Taxonomy" id="1314779"/>
    <lineage>
        <taxon>Eukaryota</taxon>
        <taxon>Fungi</taxon>
        <taxon>Dikarya</taxon>
        <taxon>Ascomycota</taxon>
        <taxon>Pezizomycotina</taxon>
        <taxon>Dothideomycetes</taxon>
        <taxon>Dothideomycetes incertae sedis</taxon>
        <taxon>Zopfiaceae</taxon>
        <taxon>Zopfia</taxon>
    </lineage>
</organism>
<sequence>PTDKGDSPNEQSHKAKEANFEHSVATIQPKVENKPQKVTKEHANLLHSREAGACGVTRKDDISAQVMGLAEKNVSNDNCSCTQQQSGNGVSAEEQSHKGKETNFEQAVLTVHTKMENEPENVTKEDANLLHSRGTRAHGHTKKGGIAAQAMSLAAKNQNKG</sequence>
<dbReference type="Proteomes" id="UP000800200">
    <property type="component" value="Unassembled WGS sequence"/>
</dbReference>
<feature type="region of interest" description="Disordered" evidence="1">
    <location>
        <begin position="1"/>
        <end position="24"/>
    </location>
</feature>
<feature type="non-terminal residue" evidence="3">
    <location>
        <position position="161"/>
    </location>
</feature>
<dbReference type="InterPro" id="IPR007011">
    <property type="entry name" value="LEA_SMP_dom"/>
</dbReference>
<evidence type="ECO:0000313" key="3">
    <source>
        <dbReference type="EMBL" id="KAF2187036.1"/>
    </source>
</evidence>
<accession>A0A6A6EB24</accession>
<reference evidence="3" key="1">
    <citation type="journal article" date="2020" name="Stud. Mycol.">
        <title>101 Dothideomycetes genomes: a test case for predicting lifestyles and emergence of pathogens.</title>
        <authorList>
            <person name="Haridas S."/>
            <person name="Albert R."/>
            <person name="Binder M."/>
            <person name="Bloem J."/>
            <person name="Labutti K."/>
            <person name="Salamov A."/>
            <person name="Andreopoulos B."/>
            <person name="Baker S."/>
            <person name="Barry K."/>
            <person name="Bills G."/>
            <person name="Bluhm B."/>
            <person name="Cannon C."/>
            <person name="Castanera R."/>
            <person name="Culley D."/>
            <person name="Daum C."/>
            <person name="Ezra D."/>
            <person name="Gonzalez J."/>
            <person name="Henrissat B."/>
            <person name="Kuo A."/>
            <person name="Liang C."/>
            <person name="Lipzen A."/>
            <person name="Lutzoni F."/>
            <person name="Magnuson J."/>
            <person name="Mondo S."/>
            <person name="Nolan M."/>
            <person name="Ohm R."/>
            <person name="Pangilinan J."/>
            <person name="Park H.-J."/>
            <person name="Ramirez L."/>
            <person name="Alfaro M."/>
            <person name="Sun H."/>
            <person name="Tritt A."/>
            <person name="Yoshinaga Y."/>
            <person name="Zwiers L.-H."/>
            <person name="Turgeon B."/>
            <person name="Goodwin S."/>
            <person name="Spatafora J."/>
            <person name="Crous P."/>
            <person name="Grigoriev I."/>
        </authorList>
    </citation>
    <scope>NUCLEOTIDE SEQUENCE</scope>
    <source>
        <strain evidence="3">CBS 207.26</strain>
    </source>
</reference>
<dbReference type="AlphaFoldDB" id="A0A6A6EB24"/>
<dbReference type="Pfam" id="PF04927">
    <property type="entry name" value="SMP"/>
    <property type="match status" value="1"/>
</dbReference>
<proteinExistence type="predicted"/>
<feature type="non-terminal residue" evidence="3">
    <location>
        <position position="1"/>
    </location>
</feature>
<dbReference type="OrthoDB" id="2799468at2759"/>
<feature type="domain" description="SMP" evidence="2">
    <location>
        <begin position="120"/>
        <end position="159"/>
    </location>
</feature>
<feature type="compositionally biased region" description="Basic residues" evidence="1">
    <location>
        <begin position="134"/>
        <end position="143"/>
    </location>
</feature>
<dbReference type="EMBL" id="ML994628">
    <property type="protein sequence ID" value="KAF2187036.1"/>
    <property type="molecule type" value="Genomic_DNA"/>
</dbReference>
<gene>
    <name evidence="3" type="ORF">K469DRAFT_514065</name>
</gene>
<evidence type="ECO:0000259" key="2">
    <source>
        <dbReference type="Pfam" id="PF04927"/>
    </source>
</evidence>
<name>A0A6A6EB24_9PEZI</name>
<protein>
    <recommendedName>
        <fullName evidence="2">SMP domain-containing protein</fullName>
    </recommendedName>
</protein>
<evidence type="ECO:0000313" key="4">
    <source>
        <dbReference type="Proteomes" id="UP000800200"/>
    </source>
</evidence>
<evidence type="ECO:0000256" key="1">
    <source>
        <dbReference type="SAM" id="MobiDB-lite"/>
    </source>
</evidence>
<feature type="region of interest" description="Disordered" evidence="1">
    <location>
        <begin position="81"/>
        <end position="101"/>
    </location>
</feature>
<keyword evidence="4" id="KW-1185">Reference proteome</keyword>